<evidence type="ECO:0000259" key="2">
    <source>
        <dbReference type="Pfam" id="PF14478"/>
    </source>
</evidence>
<protein>
    <recommendedName>
        <fullName evidence="2">Transcobalamin-like C-terminal domain-containing protein</fullName>
    </recommendedName>
</protein>
<reference evidence="3 4" key="1">
    <citation type="journal article" date="2016" name="Nat. Commun.">
        <title>Thousands of microbial genomes shed light on interconnected biogeochemical processes in an aquifer system.</title>
        <authorList>
            <person name="Anantharaman K."/>
            <person name="Brown C.T."/>
            <person name="Hug L.A."/>
            <person name="Sharon I."/>
            <person name="Castelle C.J."/>
            <person name="Probst A.J."/>
            <person name="Thomas B.C."/>
            <person name="Singh A."/>
            <person name="Wilkins M.J."/>
            <person name="Karaoz U."/>
            <person name="Brodie E.L."/>
            <person name="Williams K.H."/>
            <person name="Hubbard S.S."/>
            <person name="Banfield J.F."/>
        </authorList>
    </citation>
    <scope>NUCLEOTIDE SEQUENCE [LARGE SCALE GENOMIC DNA]</scope>
</reference>
<organism evidence="3 4">
    <name type="scientific">Candidatus Doudnabacteria bacterium RIFCSPHIGHO2_01_FULL_43_23</name>
    <dbReference type="NCBI Taxonomy" id="1817822"/>
    <lineage>
        <taxon>Bacteria</taxon>
        <taxon>Candidatus Doudnaibacteriota</taxon>
    </lineage>
</organism>
<feature type="transmembrane region" description="Helical" evidence="1">
    <location>
        <begin position="5"/>
        <end position="22"/>
    </location>
</feature>
<dbReference type="Proteomes" id="UP000177912">
    <property type="component" value="Unassembled WGS sequence"/>
</dbReference>
<dbReference type="Pfam" id="PF14478">
    <property type="entry name" value="DUF4430"/>
    <property type="match status" value="1"/>
</dbReference>
<name>A0A1F5NVN9_9BACT</name>
<evidence type="ECO:0000313" key="3">
    <source>
        <dbReference type="EMBL" id="OGE81634.1"/>
    </source>
</evidence>
<sequence>MKNKLGISAVIIIIVAGVWYAIDQSRQVNIPDNNINQESAEVQSPAETVFSYEGREGVDAMTLLKEKYAVETEEFGEGLGEFVTKIEGQGYLANEFWGFFVNGETANVGASNYITKDGDIIEWKIEKIGDY</sequence>
<dbReference type="STRING" id="1817822.A2826_01850"/>
<comment type="caution">
    <text evidence="3">The sequence shown here is derived from an EMBL/GenBank/DDBJ whole genome shotgun (WGS) entry which is preliminary data.</text>
</comment>
<accession>A0A1F5NVN9</accession>
<feature type="domain" description="Transcobalamin-like C-terminal" evidence="2">
    <location>
        <begin position="58"/>
        <end position="126"/>
    </location>
</feature>
<keyword evidence="1" id="KW-1133">Transmembrane helix</keyword>
<dbReference type="AlphaFoldDB" id="A0A1F5NVN9"/>
<dbReference type="Gene3D" id="2.170.130.30">
    <property type="match status" value="1"/>
</dbReference>
<dbReference type="InterPro" id="IPR027954">
    <property type="entry name" value="Transcobalamin-like_C"/>
</dbReference>
<dbReference type="EMBL" id="MFEI01000006">
    <property type="protein sequence ID" value="OGE81634.1"/>
    <property type="molecule type" value="Genomic_DNA"/>
</dbReference>
<evidence type="ECO:0000313" key="4">
    <source>
        <dbReference type="Proteomes" id="UP000177912"/>
    </source>
</evidence>
<keyword evidence="1" id="KW-0812">Transmembrane</keyword>
<gene>
    <name evidence="3" type="ORF">A2826_01850</name>
</gene>
<keyword evidence="1" id="KW-0472">Membrane</keyword>
<proteinExistence type="predicted"/>
<evidence type="ECO:0000256" key="1">
    <source>
        <dbReference type="SAM" id="Phobius"/>
    </source>
</evidence>